<proteinExistence type="predicted"/>
<evidence type="ECO:0000313" key="2">
    <source>
        <dbReference type="Proteomes" id="UP000002350"/>
    </source>
</evidence>
<dbReference type="HOGENOM" id="CLU_3239566_0_0_6"/>
<dbReference type="RefSeq" id="WP_013051826.1">
    <property type="nucleotide sequence ID" value="NC_014012.1"/>
</dbReference>
<evidence type="ECO:0000313" key="1">
    <source>
        <dbReference type="EMBL" id="BAJ02523.1"/>
    </source>
</evidence>
<gene>
    <name evidence="1" type="ordered locus">SVI_2552</name>
</gene>
<name>D4ZLH4_SHEVD</name>
<dbReference type="AlphaFoldDB" id="D4ZLH4"/>
<dbReference type="EMBL" id="AP011177">
    <property type="protein sequence ID" value="BAJ02523.1"/>
    <property type="molecule type" value="Genomic_DNA"/>
</dbReference>
<sequence length="43" mass="4819">MKSAWLQFLNDLAMTIDIQDPCLTISAYVGHDVVEAFNMTCLV</sequence>
<accession>D4ZLH4</accession>
<organism evidence="1 2">
    <name type="scientific">Shewanella violacea (strain JCM 10179 / CIP 106290 / LMG 19151 / DSS12)</name>
    <dbReference type="NCBI Taxonomy" id="637905"/>
    <lineage>
        <taxon>Bacteria</taxon>
        <taxon>Pseudomonadati</taxon>
        <taxon>Pseudomonadota</taxon>
        <taxon>Gammaproteobacteria</taxon>
        <taxon>Alteromonadales</taxon>
        <taxon>Shewanellaceae</taxon>
        <taxon>Shewanella</taxon>
    </lineage>
</organism>
<keyword evidence="2" id="KW-1185">Reference proteome</keyword>
<protein>
    <submittedName>
        <fullName evidence="1">Uncharacterized protein</fullName>
    </submittedName>
</protein>
<dbReference type="KEGG" id="svo:SVI_2552"/>
<reference evidence="2" key="1">
    <citation type="journal article" date="2010" name="Mol. Biosyst.">
        <title>Complete genome sequence and comparative analysis of Shewanella violacea, a psychrophilic and piezophilic bacterium from deep sea floor sediments.</title>
        <authorList>
            <person name="Aono E."/>
            <person name="Baba T."/>
            <person name="Ara T."/>
            <person name="Nishi T."/>
            <person name="Nakamichi T."/>
            <person name="Inamoto E."/>
            <person name="Toyonaga H."/>
            <person name="Hasegawa M."/>
            <person name="Takai Y."/>
            <person name="Okumura Y."/>
            <person name="Baba M."/>
            <person name="Tomita M."/>
            <person name="Kato C."/>
            <person name="Oshima T."/>
            <person name="Nakasone K."/>
            <person name="Mori H."/>
        </authorList>
    </citation>
    <scope>NUCLEOTIDE SEQUENCE [LARGE SCALE GENOMIC DNA]</scope>
    <source>
        <strain evidence="2">JCM 10179 / CIP 106290 / LMG 19151 / DSS12</strain>
    </source>
</reference>
<dbReference type="Proteomes" id="UP000002350">
    <property type="component" value="Chromosome"/>
</dbReference>